<evidence type="ECO:0000313" key="4">
    <source>
        <dbReference type="EMBL" id="GAA3743762.1"/>
    </source>
</evidence>
<dbReference type="Gene3D" id="3.30.160.20">
    <property type="match status" value="1"/>
</dbReference>
<dbReference type="PANTHER" id="PTHR47814:SF1">
    <property type="entry name" value="PEPTIDYL-TRNA HYDROLASE ARFB"/>
    <property type="match status" value="1"/>
</dbReference>
<dbReference type="SUPFAM" id="SSF75620">
    <property type="entry name" value="Release factor"/>
    <property type="match status" value="1"/>
</dbReference>
<organism evidence="4 5">
    <name type="scientific">Salinactinospora qingdaonensis</name>
    <dbReference type="NCBI Taxonomy" id="702744"/>
    <lineage>
        <taxon>Bacteria</taxon>
        <taxon>Bacillati</taxon>
        <taxon>Actinomycetota</taxon>
        <taxon>Actinomycetes</taxon>
        <taxon>Streptosporangiales</taxon>
        <taxon>Nocardiopsidaceae</taxon>
        <taxon>Salinactinospora</taxon>
    </lineage>
</organism>
<feature type="compositionally biased region" description="Basic and acidic residues" evidence="2">
    <location>
        <begin position="129"/>
        <end position="145"/>
    </location>
</feature>
<protein>
    <submittedName>
        <fullName evidence="4">Alternative ribosome rescue aminoacyl-tRNA hydrolase ArfB</fullName>
    </submittedName>
</protein>
<accession>A0ABP7FNS0</accession>
<comment type="similarity">
    <text evidence="1">Belongs to the prokaryotic/mitochondrial release factor family.</text>
</comment>
<feature type="region of interest" description="Disordered" evidence="2">
    <location>
        <begin position="100"/>
        <end position="145"/>
    </location>
</feature>
<dbReference type="InterPro" id="IPR045853">
    <property type="entry name" value="Pep_chain_release_fac_I_sf"/>
</dbReference>
<sequence>MAAKRPPQQPRWQVPEEELRWRFSRSGGPGGQHANTADTKVSLSLDLTRTTMLTAESRPRALRRLGHRLTDGVLTVEVADSRSQARNRDIARERLLALLTEAAAPPPRPRRATRPSRAAKERRLHAKQRRAEVKRGRGRSRRCEE</sequence>
<keyword evidence="5" id="KW-1185">Reference proteome</keyword>
<dbReference type="GO" id="GO:0016787">
    <property type="term" value="F:hydrolase activity"/>
    <property type="evidence" value="ECO:0007669"/>
    <property type="project" value="UniProtKB-KW"/>
</dbReference>
<gene>
    <name evidence="4" type="primary">arfB</name>
    <name evidence="4" type="ORF">GCM10022402_24320</name>
</gene>
<dbReference type="NCBIfam" id="NF006718">
    <property type="entry name" value="PRK09256.1"/>
    <property type="match status" value="1"/>
</dbReference>
<dbReference type="PANTHER" id="PTHR47814">
    <property type="entry name" value="PEPTIDYL-TRNA HYDROLASE ARFB"/>
    <property type="match status" value="1"/>
</dbReference>
<dbReference type="Proteomes" id="UP001500908">
    <property type="component" value="Unassembled WGS sequence"/>
</dbReference>
<dbReference type="InterPro" id="IPR000352">
    <property type="entry name" value="Pep_chain_release_fac_I"/>
</dbReference>
<evidence type="ECO:0000256" key="1">
    <source>
        <dbReference type="ARBA" id="ARBA00010835"/>
    </source>
</evidence>
<evidence type="ECO:0000259" key="3">
    <source>
        <dbReference type="Pfam" id="PF00472"/>
    </source>
</evidence>
<feature type="domain" description="Prokaryotic-type class I peptide chain release factors" evidence="3">
    <location>
        <begin position="12"/>
        <end position="137"/>
    </location>
</feature>
<dbReference type="RefSeq" id="WP_344971009.1">
    <property type="nucleotide sequence ID" value="NZ_BAABDD010000009.1"/>
</dbReference>
<comment type="caution">
    <text evidence="4">The sequence shown here is derived from an EMBL/GenBank/DDBJ whole genome shotgun (WGS) entry which is preliminary data.</text>
</comment>
<proteinExistence type="inferred from homology"/>
<name>A0ABP7FNS0_9ACTN</name>
<dbReference type="Pfam" id="PF00472">
    <property type="entry name" value="RF-1"/>
    <property type="match status" value="1"/>
</dbReference>
<evidence type="ECO:0000256" key="2">
    <source>
        <dbReference type="SAM" id="MobiDB-lite"/>
    </source>
</evidence>
<evidence type="ECO:0000313" key="5">
    <source>
        <dbReference type="Proteomes" id="UP001500908"/>
    </source>
</evidence>
<keyword evidence="4" id="KW-0378">Hydrolase</keyword>
<dbReference type="EMBL" id="BAABDD010000009">
    <property type="protein sequence ID" value="GAA3743762.1"/>
    <property type="molecule type" value="Genomic_DNA"/>
</dbReference>
<reference evidence="5" key="1">
    <citation type="journal article" date="2019" name="Int. J. Syst. Evol. Microbiol.">
        <title>The Global Catalogue of Microorganisms (GCM) 10K type strain sequencing project: providing services to taxonomists for standard genome sequencing and annotation.</title>
        <authorList>
            <consortium name="The Broad Institute Genomics Platform"/>
            <consortium name="The Broad Institute Genome Sequencing Center for Infectious Disease"/>
            <person name="Wu L."/>
            <person name="Ma J."/>
        </authorList>
    </citation>
    <scope>NUCLEOTIDE SEQUENCE [LARGE SCALE GENOMIC DNA]</scope>
    <source>
        <strain evidence="5">JCM 17137</strain>
    </source>
</reference>